<dbReference type="GO" id="GO:0016787">
    <property type="term" value="F:hydrolase activity"/>
    <property type="evidence" value="ECO:0007669"/>
    <property type="project" value="UniProtKB-KW"/>
</dbReference>
<protein>
    <recommendedName>
        <fullName evidence="12">RNA helicase</fullName>
    </recommendedName>
</protein>
<dbReference type="CDD" id="cd17917">
    <property type="entry name" value="DEXHc_RHA-like"/>
    <property type="match status" value="1"/>
</dbReference>
<dbReference type="InterPro" id="IPR014001">
    <property type="entry name" value="Helicase_ATP-bd"/>
</dbReference>
<feature type="domain" description="Helicase ATP-binding" evidence="8">
    <location>
        <begin position="379"/>
        <end position="547"/>
    </location>
</feature>
<evidence type="ECO:0000256" key="1">
    <source>
        <dbReference type="ARBA" id="ARBA00022741"/>
    </source>
</evidence>
<dbReference type="AlphaFoldDB" id="A0A9D4QCR0"/>
<dbReference type="GO" id="GO:0003678">
    <property type="term" value="F:DNA helicase activity"/>
    <property type="evidence" value="ECO:0007669"/>
    <property type="project" value="TreeGrafter"/>
</dbReference>
<keyword evidence="2" id="KW-0378">Hydrolase</keyword>
<dbReference type="Pfam" id="PF00271">
    <property type="entry name" value="Helicase_C"/>
    <property type="match status" value="1"/>
</dbReference>
<comment type="similarity">
    <text evidence="6">Belongs to the DExH box helicase family.</text>
</comment>
<dbReference type="PANTHER" id="PTHR18934:SF257">
    <property type="entry name" value="ATP-DEPENDENT RNA HELICASE DHX30"/>
    <property type="match status" value="1"/>
</dbReference>
<dbReference type="InterPro" id="IPR007502">
    <property type="entry name" value="Helicase-assoc_dom"/>
</dbReference>
<dbReference type="Proteomes" id="UP000821837">
    <property type="component" value="Chromosome 10"/>
</dbReference>
<dbReference type="Gene3D" id="3.30.160.20">
    <property type="match status" value="2"/>
</dbReference>
<dbReference type="PANTHER" id="PTHR18934">
    <property type="entry name" value="ATP-DEPENDENT RNA HELICASE"/>
    <property type="match status" value="1"/>
</dbReference>
<evidence type="ECO:0000313" key="10">
    <source>
        <dbReference type="EMBL" id="KAH7975435.1"/>
    </source>
</evidence>
<evidence type="ECO:0000256" key="3">
    <source>
        <dbReference type="ARBA" id="ARBA00022806"/>
    </source>
</evidence>
<dbReference type="GO" id="GO:0005737">
    <property type="term" value="C:cytoplasm"/>
    <property type="evidence" value="ECO:0007669"/>
    <property type="project" value="TreeGrafter"/>
</dbReference>
<keyword evidence="5" id="KW-0694">RNA-binding</keyword>
<accession>A0A9D4QCR0</accession>
<feature type="domain" description="Helicase C-terminal" evidence="9">
    <location>
        <begin position="585"/>
        <end position="763"/>
    </location>
</feature>
<evidence type="ECO:0000313" key="11">
    <source>
        <dbReference type="Proteomes" id="UP000821837"/>
    </source>
</evidence>
<keyword evidence="3" id="KW-0347">Helicase</keyword>
<evidence type="ECO:0008006" key="12">
    <source>
        <dbReference type="Google" id="ProtNLM"/>
    </source>
</evidence>
<proteinExistence type="inferred from homology"/>
<keyword evidence="1" id="KW-0547">Nucleotide-binding</keyword>
<dbReference type="SMART" id="SM00490">
    <property type="entry name" value="HELICc"/>
    <property type="match status" value="1"/>
</dbReference>
<dbReference type="InterPro" id="IPR002464">
    <property type="entry name" value="DNA/RNA_helicase_DEAH_CS"/>
</dbReference>
<dbReference type="SMART" id="SM00847">
    <property type="entry name" value="HA2"/>
    <property type="match status" value="1"/>
</dbReference>
<dbReference type="GO" id="GO:0002151">
    <property type="term" value="F:G-quadruplex RNA binding"/>
    <property type="evidence" value="ECO:0007669"/>
    <property type="project" value="TreeGrafter"/>
</dbReference>
<keyword evidence="4" id="KW-0067">ATP-binding</keyword>
<evidence type="ECO:0000256" key="7">
    <source>
        <dbReference type="SAM" id="MobiDB-lite"/>
    </source>
</evidence>
<dbReference type="InterPro" id="IPR001650">
    <property type="entry name" value="Helicase_C-like"/>
</dbReference>
<dbReference type="InterPro" id="IPR027417">
    <property type="entry name" value="P-loop_NTPase"/>
</dbReference>
<evidence type="ECO:0000256" key="2">
    <source>
        <dbReference type="ARBA" id="ARBA00022801"/>
    </source>
</evidence>
<name>A0A9D4QCR0_RHISA</name>
<sequence length="1137" mass="127319">MDPANVLAALDPVMTKHCGSGHCLSVCKVVLDGQQLWKAQVSVLWPKQLSVDAVTSNKKESITIARARMCSALQEIGLLDNIIKQGPALEAAGEPCPLRSSSKGTSLVQDPAQNGTLSPFPSERQPCHNGAPMPPAPTQLHGAQLREVAGGNATAPSQRLKSWSQKRELGRCKSILHNIYAHVSKLKDDRSLMPVYHSNLFQDNVAHWTSKVVVRWPRDLVYEGSARNKSEAEALAAKALIQYLVTKGHVDSDLSPKTASDQEVRRHKSQRIAPVSVVLPEASVHKMQELLTDAPRLHNDDREDEATYADELLNNAGGGDRELHDIMTGRLLRSPNGCNTRRDRELLSKAEKSWLYKTTYTYQRARTELPIFPYREEILSTINRSRVVVICGETGSGKTTQVPQFIFEDQVREGAGSLCNIVITQPRRFAAISMAKRVATERREELSDTVGYQVRLSKRLLATRGGMLFCTVGILLRHLQHNGDLQGVSHVIVDEVHERDVRTDFLLALLRELLSSNTSLKVILMSATINTEKFSEYFDDAPVIQIPGRTHPVTQFFLEDLIAENIITKAALEKCRDDSIKIVPDVLAYLMEMKPPGAILCFLPGWNEINKVRTELCKRAPPKFHEWILPLHSRLQYQEQQKIFANPPSDVRKVILSTNIAETSITVEDVTYVVDTGLHREQRFNPSTGVCLLGTFPTSQASVRQRAGRAGRVRPGESYHLFTRDVLSTWDEFKRPEIQTIDLTRVVLDAKLYCPHMSVEDVLSLVPDPPTPEMITKAIKDLQDMGLMNDNAQLTDLGHHVCHFATTPQLAKAVIYGALFGCLDSVVSTVSLLAEASNLFAIKRTSNSASRSKDIKRCYDTVGTSDHMALSHIFFRWNQLMPGAEQQSFCQRNELSSYGLDVGKGMGDDLVNTLRRVMAGIDTSSQPPATKHWGLGLNNRRDDRQLVLAALTAGLYPNVLRVLRGKIKKNQIMREGVEFACLDQKLAAISEDSLLHRTPPVYEHPWLIYYSALQPSAYQRTTVYDCSMVTSLHVLLFSGLGTHKKEGYLFDAHTNQGDTDQGCLVVDEQRLLTFRCSERDADLIWRWRRMIDYIIDLHISMEQWEANGPEETLLRCELWPRIVDATSSLLSHCSSGQ</sequence>
<dbReference type="PROSITE" id="PS00690">
    <property type="entry name" value="DEAH_ATP_HELICASE"/>
    <property type="match status" value="1"/>
</dbReference>
<dbReference type="GO" id="GO:0005634">
    <property type="term" value="C:nucleus"/>
    <property type="evidence" value="ECO:0007669"/>
    <property type="project" value="TreeGrafter"/>
</dbReference>
<dbReference type="FunFam" id="3.40.50.300:FF:000526">
    <property type="entry name" value="DExH-box ATP-dependent RNA helicase DExH3"/>
    <property type="match status" value="1"/>
</dbReference>
<dbReference type="SUPFAM" id="SSF52540">
    <property type="entry name" value="P-loop containing nucleoside triphosphate hydrolases"/>
    <property type="match status" value="1"/>
</dbReference>
<dbReference type="GO" id="GO:0003724">
    <property type="term" value="F:RNA helicase activity"/>
    <property type="evidence" value="ECO:0007669"/>
    <property type="project" value="TreeGrafter"/>
</dbReference>
<comment type="caution">
    <text evidence="10">The sequence shown here is derived from an EMBL/GenBank/DDBJ whole genome shotgun (WGS) entry which is preliminary data.</text>
</comment>
<dbReference type="PROSITE" id="PS51194">
    <property type="entry name" value="HELICASE_CTER"/>
    <property type="match status" value="1"/>
</dbReference>
<evidence type="ECO:0000259" key="9">
    <source>
        <dbReference type="PROSITE" id="PS51194"/>
    </source>
</evidence>
<dbReference type="SMART" id="SM00487">
    <property type="entry name" value="DEXDc"/>
    <property type="match status" value="1"/>
</dbReference>
<evidence type="ECO:0000256" key="6">
    <source>
        <dbReference type="ARBA" id="ARBA00060772"/>
    </source>
</evidence>
<dbReference type="InterPro" id="IPR011545">
    <property type="entry name" value="DEAD/DEAH_box_helicase_dom"/>
</dbReference>
<dbReference type="Gene3D" id="1.20.120.1080">
    <property type="match status" value="1"/>
</dbReference>
<evidence type="ECO:0000256" key="5">
    <source>
        <dbReference type="ARBA" id="ARBA00022884"/>
    </source>
</evidence>
<dbReference type="CDD" id="cd18791">
    <property type="entry name" value="SF2_C_RHA"/>
    <property type="match status" value="1"/>
</dbReference>
<evidence type="ECO:0000259" key="8">
    <source>
        <dbReference type="PROSITE" id="PS51192"/>
    </source>
</evidence>
<dbReference type="GO" id="GO:0005524">
    <property type="term" value="F:ATP binding"/>
    <property type="evidence" value="ECO:0007669"/>
    <property type="project" value="UniProtKB-KW"/>
</dbReference>
<feature type="region of interest" description="Disordered" evidence="7">
    <location>
        <begin position="119"/>
        <end position="139"/>
    </location>
</feature>
<gene>
    <name evidence="10" type="ORF">HPB52_001739</name>
</gene>
<dbReference type="Gene3D" id="3.40.50.300">
    <property type="entry name" value="P-loop containing nucleotide triphosphate hydrolases"/>
    <property type="match status" value="2"/>
</dbReference>
<keyword evidence="11" id="KW-1185">Reference proteome</keyword>
<dbReference type="PROSITE" id="PS51192">
    <property type="entry name" value="HELICASE_ATP_BIND_1"/>
    <property type="match status" value="1"/>
</dbReference>
<organism evidence="10 11">
    <name type="scientific">Rhipicephalus sanguineus</name>
    <name type="common">Brown dog tick</name>
    <name type="synonym">Ixodes sanguineus</name>
    <dbReference type="NCBI Taxonomy" id="34632"/>
    <lineage>
        <taxon>Eukaryota</taxon>
        <taxon>Metazoa</taxon>
        <taxon>Ecdysozoa</taxon>
        <taxon>Arthropoda</taxon>
        <taxon>Chelicerata</taxon>
        <taxon>Arachnida</taxon>
        <taxon>Acari</taxon>
        <taxon>Parasitiformes</taxon>
        <taxon>Ixodida</taxon>
        <taxon>Ixodoidea</taxon>
        <taxon>Ixodidae</taxon>
        <taxon>Rhipicephalinae</taxon>
        <taxon>Rhipicephalus</taxon>
        <taxon>Rhipicephalus</taxon>
    </lineage>
</organism>
<dbReference type="VEuPathDB" id="VectorBase:RSAN_048562"/>
<dbReference type="EMBL" id="JABSTV010001246">
    <property type="protein sequence ID" value="KAH7975435.1"/>
    <property type="molecule type" value="Genomic_DNA"/>
</dbReference>
<reference evidence="10" key="1">
    <citation type="journal article" date="2020" name="Cell">
        <title>Large-Scale Comparative Analyses of Tick Genomes Elucidate Their Genetic Diversity and Vector Capacities.</title>
        <authorList>
            <consortium name="Tick Genome and Microbiome Consortium (TIGMIC)"/>
            <person name="Jia N."/>
            <person name="Wang J."/>
            <person name="Shi W."/>
            <person name="Du L."/>
            <person name="Sun Y."/>
            <person name="Zhan W."/>
            <person name="Jiang J.F."/>
            <person name="Wang Q."/>
            <person name="Zhang B."/>
            <person name="Ji P."/>
            <person name="Bell-Sakyi L."/>
            <person name="Cui X.M."/>
            <person name="Yuan T.T."/>
            <person name="Jiang B.G."/>
            <person name="Yang W.F."/>
            <person name="Lam T.T."/>
            <person name="Chang Q.C."/>
            <person name="Ding S.J."/>
            <person name="Wang X.J."/>
            <person name="Zhu J.G."/>
            <person name="Ruan X.D."/>
            <person name="Zhao L."/>
            <person name="Wei J.T."/>
            <person name="Ye R.Z."/>
            <person name="Que T.C."/>
            <person name="Du C.H."/>
            <person name="Zhou Y.H."/>
            <person name="Cheng J.X."/>
            <person name="Dai P.F."/>
            <person name="Guo W.B."/>
            <person name="Han X.H."/>
            <person name="Huang E.J."/>
            <person name="Li L.F."/>
            <person name="Wei W."/>
            <person name="Gao Y.C."/>
            <person name="Liu J.Z."/>
            <person name="Shao H.Z."/>
            <person name="Wang X."/>
            <person name="Wang C.C."/>
            <person name="Yang T.C."/>
            <person name="Huo Q.B."/>
            <person name="Li W."/>
            <person name="Chen H.Y."/>
            <person name="Chen S.E."/>
            <person name="Zhou L.G."/>
            <person name="Ni X.B."/>
            <person name="Tian J.H."/>
            <person name="Sheng Y."/>
            <person name="Liu T."/>
            <person name="Pan Y.S."/>
            <person name="Xia L.Y."/>
            <person name="Li J."/>
            <person name="Zhao F."/>
            <person name="Cao W.C."/>
        </authorList>
    </citation>
    <scope>NUCLEOTIDE SEQUENCE</scope>
    <source>
        <strain evidence="10">Rsan-2018</strain>
    </source>
</reference>
<evidence type="ECO:0000256" key="4">
    <source>
        <dbReference type="ARBA" id="ARBA00022840"/>
    </source>
</evidence>
<dbReference type="Pfam" id="PF00270">
    <property type="entry name" value="DEAD"/>
    <property type="match status" value="1"/>
</dbReference>
<reference evidence="10" key="2">
    <citation type="submission" date="2021-09" db="EMBL/GenBank/DDBJ databases">
        <authorList>
            <person name="Jia N."/>
            <person name="Wang J."/>
            <person name="Shi W."/>
            <person name="Du L."/>
            <person name="Sun Y."/>
            <person name="Zhan W."/>
            <person name="Jiang J."/>
            <person name="Wang Q."/>
            <person name="Zhang B."/>
            <person name="Ji P."/>
            <person name="Sakyi L.B."/>
            <person name="Cui X."/>
            <person name="Yuan T."/>
            <person name="Jiang B."/>
            <person name="Yang W."/>
            <person name="Lam T.T.-Y."/>
            <person name="Chang Q."/>
            <person name="Ding S."/>
            <person name="Wang X."/>
            <person name="Zhu J."/>
            <person name="Ruan X."/>
            <person name="Zhao L."/>
            <person name="Wei J."/>
            <person name="Que T."/>
            <person name="Du C."/>
            <person name="Cheng J."/>
            <person name="Dai P."/>
            <person name="Han X."/>
            <person name="Huang E."/>
            <person name="Gao Y."/>
            <person name="Liu J."/>
            <person name="Shao H."/>
            <person name="Ye R."/>
            <person name="Li L."/>
            <person name="Wei W."/>
            <person name="Wang X."/>
            <person name="Wang C."/>
            <person name="Huo Q."/>
            <person name="Li W."/>
            <person name="Guo W."/>
            <person name="Chen H."/>
            <person name="Chen S."/>
            <person name="Zhou L."/>
            <person name="Zhou L."/>
            <person name="Ni X."/>
            <person name="Tian J."/>
            <person name="Zhou Y."/>
            <person name="Sheng Y."/>
            <person name="Liu T."/>
            <person name="Pan Y."/>
            <person name="Xia L."/>
            <person name="Li J."/>
            <person name="Zhao F."/>
            <person name="Cao W."/>
        </authorList>
    </citation>
    <scope>NUCLEOTIDE SEQUENCE</scope>
    <source>
        <strain evidence="10">Rsan-2018</strain>
        <tissue evidence="10">Larvae</tissue>
    </source>
</reference>